<feature type="domain" description="HTH cro/C1-type" evidence="2">
    <location>
        <begin position="9"/>
        <end position="67"/>
    </location>
</feature>
<dbReference type="Proteomes" id="UP000030081">
    <property type="component" value="Chromosome 2"/>
</dbReference>
<protein>
    <submittedName>
        <fullName evidence="4 5">Transcriptional regulator</fullName>
    </submittedName>
</protein>
<organism evidence="4">
    <name type="scientific">Vibrio coralliilyticus</name>
    <dbReference type="NCBI Taxonomy" id="190893"/>
    <lineage>
        <taxon>Bacteria</taxon>
        <taxon>Pseudomonadati</taxon>
        <taxon>Pseudomonadota</taxon>
        <taxon>Gammaproteobacteria</taxon>
        <taxon>Vibrionales</taxon>
        <taxon>Vibrionaceae</taxon>
        <taxon>Vibrio</taxon>
    </lineage>
</organism>
<dbReference type="AlphaFoldDB" id="A0A097AWF0"/>
<evidence type="ECO:0000259" key="2">
    <source>
        <dbReference type="PROSITE" id="PS50943"/>
    </source>
</evidence>
<accession>A0A097AWF0</accession>
<dbReference type="GO" id="GO:0003700">
    <property type="term" value="F:DNA-binding transcription factor activity"/>
    <property type="evidence" value="ECO:0007669"/>
    <property type="project" value="TreeGrafter"/>
</dbReference>
<dbReference type="RefSeq" id="WP_019276654.1">
    <property type="nucleotide sequence ID" value="NZ_CM004383.1"/>
</dbReference>
<reference evidence="4" key="2">
    <citation type="journal article" date="2015" name="BMC Genomics">
        <title>Genome mining reveals unlocked bioactive potential of marine Gram-negative bacteria.</title>
        <authorList>
            <person name="Machado H."/>
            <person name="Sonnenschein E.C."/>
            <person name="Melchiorsen J."/>
            <person name="Gram L."/>
        </authorList>
    </citation>
    <scope>NUCLEOTIDE SEQUENCE</scope>
    <source>
        <strain evidence="4">S2052</strain>
    </source>
</reference>
<sequence length="102" mass="11412">MTSPLPRRLRDIRKKRGITQEELGQKLGMESGSASARISQYETGKHAPDYTTVKRISAALEITVAYFYCDDDTLANIIIEASSHSETTKLDILKILEGIQKQ</sequence>
<dbReference type="EMBL" id="CP009618">
    <property type="protein sequence ID" value="AIW21783.1"/>
    <property type="molecule type" value="Genomic_DNA"/>
</dbReference>
<proteinExistence type="predicted"/>
<dbReference type="Pfam" id="PF01381">
    <property type="entry name" value="HTH_3"/>
    <property type="match status" value="1"/>
</dbReference>
<dbReference type="OrthoDB" id="6006530at2"/>
<dbReference type="SMART" id="SM00530">
    <property type="entry name" value="HTH_XRE"/>
    <property type="match status" value="1"/>
</dbReference>
<dbReference type="InterPro" id="IPR010982">
    <property type="entry name" value="Lambda_DNA-bd_dom_sf"/>
</dbReference>
<dbReference type="Proteomes" id="UP000576645">
    <property type="component" value="Unassembled WGS sequence"/>
</dbReference>
<dbReference type="EMBL" id="JXXR01000010">
    <property type="protein sequence ID" value="KJY73945.1"/>
    <property type="molecule type" value="Genomic_DNA"/>
</dbReference>
<dbReference type="InterPro" id="IPR050807">
    <property type="entry name" value="TransReg_Diox_bact_type"/>
</dbReference>
<dbReference type="GeneID" id="93943606"/>
<dbReference type="PANTHER" id="PTHR46797:SF1">
    <property type="entry name" value="METHYLPHOSPHONATE SYNTHASE"/>
    <property type="match status" value="1"/>
</dbReference>
<keyword evidence="1" id="KW-0238">DNA-binding</keyword>
<dbReference type="InterPro" id="IPR001387">
    <property type="entry name" value="Cro/C1-type_HTH"/>
</dbReference>
<reference evidence="3 6" key="1">
    <citation type="submission" date="2014-10" db="EMBL/GenBank/DDBJ databases">
        <title>The Complete Genome Sequence for the Shellfish Pathogen Vibrio coralliilyticus RE98 Isolated from a Shellfish Hatchery.</title>
        <authorList>
            <person name="Richards G.P."/>
            <person name="Bono J.L."/>
            <person name="Watson M.A."/>
            <person name="Needleman D.S."/>
        </authorList>
    </citation>
    <scope>NUCLEOTIDE SEQUENCE [LARGE SCALE GENOMIC DNA]</scope>
    <source>
        <strain evidence="3 6">RE98</strain>
    </source>
</reference>
<keyword evidence="6" id="KW-1185">Reference proteome</keyword>
<dbReference type="SUPFAM" id="SSF47413">
    <property type="entry name" value="lambda repressor-like DNA-binding domains"/>
    <property type="match status" value="1"/>
</dbReference>
<evidence type="ECO:0000313" key="6">
    <source>
        <dbReference type="Proteomes" id="UP000030081"/>
    </source>
</evidence>
<dbReference type="Gene3D" id="1.10.260.40">
    <property type="entry name" value="lambda repressor-like DNA-binding domains"/>
    <property type="match status" value="1"/>
</dbReference>
<name>A0A097AWF0_9VIBR</name>
<dbReference type="GO" id="GO:0003677">
    <property type="term" value="F:DNA binding"/>
    <property type="evidence" value="ECO:0007669"/>
    <property type="project" value="UniProtKB-KW"/>
</dbReference>
<dbReference type="PROSITE" id="PS50943">
    <property type="entry name" value="HTH_CROC1"/>
    <property type="match status" value="1"/>
</dbReference>
<dbReference type="CDD" id="cd00093">
    <property type="entry name" value="HTH_XRE"/>
    <property type="match status" value="1"/>
</dbReference>
<evidence type="ECO:0000256" key="1">
    <source>
        <dbReference type="ARBA" id="ARBA00023125"/>
    </source>
</evidence>
<dbReference type="EMBL" id="VTXP01000006">
    <property type="protein sequence ID" value="NOJ23848.1"/>
    <property type="molecule type" value="Genomic_DNA"/>
</dbReference>
<gene>
    <name evidence="5" type="ORF">F0238_14015</name>
    <name evidence="3" type="ORF">IX92_22670</name>
    <name evidence="4" type="ORF">TW71_09550</name>
</gene>
<dbReference type="KEGG" id="vcy:IX92_22670"/>
<dbReference type="GO" id="GO:0005829">
    <property type="term" value="C:cytosol"/>
    <property type="evidence" value="ECO:0007669"/>
    <property type="project" value="TreeGrafter"/>
</dbReference>
<reference evidence="5 7" key="3">
    <citation type="submission" date="2019-09" db="EMBL/GenBank/DDBJ databases">
        <title>Draft genome sequencing and comparative genomics of hatchery-associated Vibrios.</title>
        <authorList>
            <person name="Kehlet-Delgado H."/>
            <person name="Mueller R.S."/>
        </authorList>
    </citation>
    <scope>NUCLEOTIDE SEQUENCE [LARGE SCALE GENOMIC DNA]</scope>
    <source>
        <strain evidence="5 7">09-121-3</strain>
    </source>
</reference>
<evidence type="ECO:0000313" key="4">
    <source>
        <dbReference type="EMBL" id="KJY73945.1"/>
    </source>
</evidence>
<dbReference type="STRING" id="190893.BA953_18890"/>
<evidence type="ECO:0000313" key="5">
    <source>
        <dbReference type="EMBL" id="NOJ23848.1"/>
    </source>
</evidence>
<evidence type="ECO:0000313" key="3">
    <source>
        <dbReference type="EMBL" id="AIW21783.1"/>
    </source>
</evidence>
<evidence type="ECO:0000313" key="7">
    <source>
        <dbReference type="Proteomes" id="UP000576645"/>
    </source>
</evidence>
<dbReference type="KEGG" id="vct:JV59_16925"/>
<dbReference type="PANTHER" id="PTHR46797">
    <property type="entry name" value="HTH-TYPE TRANSCRIPTIONAL REGULATOR"/>
    <property type="match status" value="1"/>
</dbReference>